<gene>
    <name evidence="2" type="ORF">M409DRAFT_50209</name>
</gene>
<feature type="region of interest" description="Disordered" evidence="1">
    <location>
        <begin position="1"/>
        <end position="32"/>
    </location>
</feature>
<evidence type="ECO:0000313" key="2">
    <source>
        <dbReference type="EMBL" id="KAF2172525.1"/>
    </source>
</evidence>
<accession>A0A6A6D016</accession>
<dbReference type="GeneID" id="54564752"/>
<evidence type="ECO:0000256" key="1">
    <source>
        <dbReference type="SAM" id="MobiDB-lite"/>
    </source>
</evidence>
<keyword evidence="3" id="KW-1185">Reference proteome</keyword>
<protein>
    <submittedName>
        <fullName evidence="2">Uncharacterized protein</fullName>
    </submittedName>
</protein>
<dbReference type="RefSeq" id="XP_033673414.1">
    <property type="nucleotide sequence ID" value="XM_033811480.1"/>
</dbReference>
<sequence>MAQACQGRGRRRRADEDAAGAAMRSALASDTQRGAVRDRNVHLWSENKRTCGWEWSAREADSVVDERTRREVGSQRAQRGLSWGHSHRDVRIWLEAEGAAGVRGAGSTSRSDGGDDVWDGSQVSGSVGEGWAAVVVCVWVGGRVATAEREWASVTLARAAGQSVNGRSRQTDRAARWWRYWSEVRAERYGGLQTDCSSWREWTVESLGSATRRRVECRVVEARVRSVSLANSTVNLGARSAARRTQKQRQPGFGRNERLSSHVDDRTLLALCRASLCRPVPCMSLEPSPDLCLGATLPACLPAAVKPDGSVSLARRRRAVRWMIWGDGGVGGCQWVVVVTTGEERQSNATSILAAAPSTTYDYYHAAAAAWTSAWDCRFGGGISNRKH</sequence>
<feature type="compositionally biased region" description="Low complexity" evidence="1">
    <location>
        <begin position="19"/>
        <end position="28"/>
    </location>
</feature>
<dbReference type="Proteomes" id="UP000799537">
    <property type="component" value="Unassembled WGS sequence"/>
</dbReference>
<dbReference type="EMBL" id="ML993581">
    <property type="protein sequence ID" value="KAF2172525.1"/>
    <property type="molecule type" value="Genomic_DNA"/>
</dbReference>
<evidence type="ECO:0000313" key="3">
    <source>
        <dbReference type="Proteomes" id="UP000799537"/>
    </source>
</evidence>
<organism evidence="2 3">
    <name type="scientific">Zasmidium cellare ATCC 36951</name>
    <dbReference type="NCBI Taxonomy" id="1080233"/>
    <lineage>
        <taxon>Eukaryota</taxon>
        <taxon>Fungi</taxon>
        <taxon>Dikarya</taxon>
        <taxon>Ascomycota</taxon>
        <taxon>Pezizomycotina</taxon>
        <taxon>Dothideomycetes</taxon>
        <taxon>Dothideomycetidae</taxon>
        <taxon>Mycosphaerellales</taxon>
        <taxon>Mycosphaerellaceae</taxon>
        <taxon>Zasmidium</taxon>
    </lineage>
</organism>
<proteinExistence type="predicted"/>
<dbReference type="AlphaFoldDB" id="A0A6A6D016"/>
<name>A0A6A6D016_ZASCE</name>
<reference evidence="2" key="1">
    <citation type="journal article" date="2020" name="Stud. Mycol.">
        <title>101 Dothideomycetes genomes: a test case for predicting lifestyles and emergence of pathogens.</title>
        <authorList>
            <person name="Haridas S."/>
            <person name="Albert R."/>
            <person name="Binder M."/>
            <person name="Bloem J."/>
            <person name="Labutti K."/>
            <person name="Salamov A."/>
            <person name="Andreopoulos B."/>
            <person name="Baker S."/>
            <person name="Barry K."/>
            <person name="Bills G."/>
            <person name="Bluhm B."/>
            <person name="Cannon C."/>
            <person name="Castanera R."/>
            <person name="Culley D."/>
            <person name="Daum C."/>
            <person name="Ezra D."/>
            <person name="Gonzalez J."/>
            <person name="Henrissat B."/>
            <person name="Kuo A."/>
            <person name="Liang C."/>
            <person name="Lipzen A."/>
            <person name="Lutzoni F."/>
            <person name="Magnuson J."/>
            <person name="Mondo S."/>
            <person name="Nolan M."/>
            <person name="Ohm R."/>
            <person name="Pangilinan J."/>
            <person name="Park H.-J."/>
            <person name="Ramirez L."/>
            <person name="Alfaro M."/>
            <person name="Sun H."/>
            <person name="Tritt A."/>
            <person name="Yoshinaga Y."/>
            <person name="Zwiers L.-H."/>
            <person name="Turgeon B."/>
            <person name="Goodwin S."/>
            <person name="Spatafora J."/>
            <person name="Crous P."/>
            <person name="Grigoriev I."/>
        </authorList>
    </citation>
    <scope>NUCLEOTIDE SEQUENCE</scope>
    <source>
        <strain evidence="2">ATCC 36951</strain>
    </source>
</reference>